<dbReference type="NCBIfam" id="TIGR00217">
    <property type="entry name" value="malQ"/>
    <property type="match status" value="1"/>
</dbReference>
<dbReference type="GO" id="GO:0004134">
    <property type="term" value="F:4-alpha-glucanotransferase activity"/>
    <property type="evidence" value="ECO:0007669"/>
    <property type="project" value="UniProtKB-EC"/>
</dbReference>
<reference evidence="13" key="1">
    <citation type="submission" date="2018-03" db="EMBL/GenBank/DDBJ databases">
        <title>Genome sequencing of Melaminivora sp. strain SC2-7.</title>
        <authorList>
            <person name="Kim S.-J."/>
            <person name="Heo J."/>
            <person name="Ahn J.-H."/>
            <person name="Kwon S.-W."/>
        </authorList>
    </citation>
    <scope>NUCLEOTIDE SEQUENCE [LARGE SCALE GENOMIC DNA]</scope>
    <source>
        <strain evidence="13">SC2-7</strain>
    </source>
</reference>
<organism evidence="12 13">
    <name type="scientific">Pulveribacter suum</name>
    <dbReference type="NCBI Taxonomy" id="2116657"/>
    <lineage>
        <taxon>Bacteria</taxon>
        <taxon>Pseudomonadati</taxon>
        <taxon>Pseudomonadota</taxon>
        <taxon>Betaproteobacteria</taxon>
        <taxon>Burkholderiales</taxon>
        <taxon>Comamonadaceae</taxon>
        <taxon>Pulveribacter</taxon>
    </lineage>
</organism>
<dbReference type="PANTHER" id="PTHR32438:SF5">
    <property type="entry name" value="4-ALPHA-GLUCANOTRANSFERASE DPE1, CHLOROPLASTIC_AMYLOPLASTIC"/>
    <property type="match status" value="1"/>
</dbReference>
<name>A0A2P1NL99_9BURK</name>
<evidence type="ECO:0000256" key="8">
    <source>
        <dbReference type="ARBA" id="ARBA00031423"/>
    </source>
</evidence>
<dbReference type="InterPro" id="IPR012767">
    <property type="entry name" value="Trehalose_TreY"/>
</dbReference>
<comment type="catalytic activity">
    <reaction evidence="1 10">
        <text>Transfers a segment of a (1-&gt;4)-alpha-D-glucan to a new position in an acceptor, which may be glucose or a (1-&gt;4)-alpha-D-glucan.</text>
        <dbReference type="EC" id="2.4.1.25"/>
    </reaction>
</comment>
<protein>
    <recommendedName>
        <fullName evidence="4 10">4-alpha-glucanotransferase</fullName>
        <ecNumber evidence="3 10">2.4.1.25</ecNumber>
    </recommendedName>
    <alternativeName>
        <fullName evidence="8 10">Amylomaltase</fullName>
    </alternativeName>
    <alternativeName>
        <fullName evidence="9 10">Disproportionating enzyme</fullName>
    </alternativeName>
</protein>
<evidence type="ECO:0000256" key="5">
    <source>
        <dbReference type="ARBA" id="ARBA00022676"/>
    </source>
</evidence>
<feature type="domain" description="Glycosyl hydrolase family 13 catalytic" evidence="11">
    <location>
        <begin position="705"/>
        <end position="1275"/>
    </location>
</feature>
<evidence type="ECO:0000256" key="3">
    <source>
        <dbReference type="ARBA" id="ARBA00012560"/>
    </source>
</evidence>
<dbReference type="SUPFAM" id="SSF51445">
    <property type="entry name" value="(Trans)glycosidases"/>
    <property type="match status" value="2"/>
</dbReference>
<dbReference type="GO" id="GO:0005975">
    <property type="term" value="P:carbohydrate metabolic process"/>
    <property type="evidence" value="ECO:0007669"/>
    <property type="project" value="InterPro"/>
</dbReference>
<dbReference type="OrthoDB" id="9761577at2"/>
<keyword evidence="13" id="KW-1185">Reference proteome</keyword>
<evidence type="ECO:0000256" key="1">
    <source>
        <dbReference type="ARBA" id="ARBA00000439"/>
    </source>
</evidence>
<keyword evidence="7 10" id="KW-0119">Carbohydrate metabolism</keyword>
<dbReference type="Pfam" id="PF02446">
    <property type="entry name" value="Glyco_hydro_77"/>
    <property type="match status" value="1"/>
</dbReference>
<evidence type="ECO:0000313" key="13">
    <source>
        <dbReference type="Proteomes" id="UP000241829"/>
    </source>
</evidence>
<evidence type="ECO:0000256" key="6">
    <source>
        <dbReference type="ARBA" id="ARBA00022679"/>
    </source>
</evidence>
<dbReference type="InterPro" id="IPR006047">
    <property type="entry name" value="GH13_cat_dom"/>
</dbReference>
<dbReference type="PANTHER" id="PTHR32438">
    <property type="entry name" value="4-ALPHA-GLUCANOTRANSFERASE DPE1, CHLOROPLASTIC/AMYLOPLASTIC"/>
    <property type="match status" value="1"/>
</dbReference>
<evidence type="ECO:0000256" key="7">
    <source>
        <dbReference type="ARBA" id="ARBA00023277"/>
    </source>
</evidence>
<keyword evidence="5 10" id="KW-0328">Glycosyltransferase</keyword>
<evidence type="ECO:0000256" key="10">
    <source>
        <dbReference type="RuleBase" id="RU361207"/>
    </source>
</evidence>
<gene>
    <name evidence="12" type="ORF">C7H73_09320</name>
</gene>
<sequence>MNQDLNPALRERAERAGIATEYATFWGADARVDARTIERALRAMGAHADAPRTVQAIIATAGTSARIPLPAHGPWQLHDAETGHGDPLARGDGDAADLPAHLPAGYCLLRQGDHEQLIIHAPERCWLPVAFRGGERWWGLACQLYALRSERNWGIGDFGDLLALVSLAAEQGARFVGLSPLHALHADRPELASPYSPSSRLALNTLFIDVPALPEFLACDAVQALHADIAFQQRLQALRESETVDYAGVSAIKQEVLALLWRHFQQHEMQAGTTRARQFEQFLRSHHGTVGVHALHQAIQLHLHSADPQVWGWPAWPEALQSPDSPAVAQFAREHADAVRYQGWLQWIAHEQLARASQRARELLPLGLYCDLAVGASEGGSEVWAAQELYARGMHVGAPPDPLNTQGQDWGLPPPNPLALASTHFKAVRQLLATVMRPAGALRLDHVMALMRLFWTSEDGGTYVRYPLEALLAIVCVESHRHRCAVIGEDLGNVAAPMREAMARKALLSYRPLVFERGDDGNFRAPAQWPVQALAVAGTHDLPTLKGWWAGGDVAVQQQLGWLADADAHARALMDRAQDRVRLLYALEQQGLLPDGATLDPQSVPEVDAPFAAAVHRYLARTPCWLAAVQIEDATGQQDQVNVPGSTEAMQPNWRRRLVVPLEALATHPVFSAVTAAMREERGGGCAVAIDQPLPDLETADVPRATYRVQFHKGSTFAQISQVVPYLHALGVSHLYSSPYLCAQPGSTHGYDVVDPTRLNPEVGTEDEHAALCRQLDAHGMGQVLDIVPNHMGVAGSDNPWWDDVLEHGKASPHARTFDIEWDMPSPGTGGRLVLPVLGDHLGRELEAGRLQVRFHPDTGQFRLHYWEHHWPLDPRHTARVVRTAPLPASGGDDAHGLAQVQSLLDAFEALPPRDAPEDALRAARVRDAALHRQRLARQAAHQGWLAEWIDASLSVLNGQVGDGASFDALEALLGSQAWRLANWRVAADDINYRRFFDVNTLAAVRVEEDAVFEAAHALVLRWVAEGKVSGLRVDHPDGLAQPAQYFQRLQQRSADLARAAGREPHALYLVVEKILAEHEPLPQDWPVHGTTGYRFASQVNGLFVDSAAQAAFDDAYRGFTGQDEDFEQERRACKRMIIKSAFAGDLNWLAATLHRITRADRSASDFTLNQLRQALAEVAAQFPVYRTYVTPGAAASDTDRQHIDWAVAAARRQLGTAEGGVLAYLRAVLVGDGGSEPQARADFVRRWQQFTSPVMAKAVEDTLFYRYVRLVSLNDVGSEPRRFGASPAAFHQAQQQAARLAPHQLLASSTHDSKRSEDVRARLNALSELPALWEDTARRLRETATRHTAEVDGESAPRAHDLWALYQALVGIWPAGGTSADERAALRERVQQYMVKAMREAKQATNWLFPDEAYEGAVAAYVERALATDAFVETLQGFVDAVAPYGFRNSLCQLALKLTAPGVPDIYQGCEQWNFSLVDPDNRRPVDFAALAEGLRGVQALYGNGRFPAPQDWQRLLGGVPAPALKQLVTWRLLELRRALPEVFRSGSYVPLAVQGAASEHALAFVRLHEKRAVAVVSARLVCGLAARGWQDTRLALPGGHPLLSRPQAWRDWLTGRQVDASLDGLALEGLIGAEATALSGLPFAILVCEDAAP</sequence>
<evidence type="ECO:0000259" key="11">
    <source>
        <dbReference type="SMART" id="SM00642"/>
    </source>
</evidence>
<dbReference type="Gene3D" id="3.20.20.80">
    <property type="entry name" value="Glycosidases"/>
    <property type="match status" value="4"/>
</dbReference>
<dbReference type="InterPro" id="IPR003385">
    <property type="entry name" value="Glyco_hydro_77"/>
</dbReference>
<evidence type="ECO:0000256" key="9">
    <source>
        <dbReference type="ARBA" id="ARBA00031501"/>
    </source>
</evidence>
<accession>A0A2P1NL99</accession>
<dbReference type="KEGG" id="melm:C7H73_09320"/>
<dbReference type="InterPro" id="IPR017853">
    <property type="entry name" value="GH"/>
</dbReference>
<evidence type="ECO:0000313" key="12">
    <source>
        <dbReference type="EMBL" id="AVP57835.1"/>
    </source>
</evidence>
<dbReference type="Pfam" id="PF00128">
    <property type="entry name" value="Alpha-amylase"/>
    <property type="match status" value="1"/>
</dbReference>
<dbReference type="Proteomes" id="UP000241829">
    <property type="component" value="Chromosome"/>
</dbReference>
<dbReference type="SMART" id="SM00642">
    <property type="entry name" value="Aamy"/>
    <property type="match status" value="1"/>
</dbReference>
<dbReference type="CDD" id="cd11336">
    <property type="entry name" value="AmyAc_MTSase"/>
    <property type="match status" value="1"/>
</dbReference>
<dbReference type="Gene3D" id="3.30.1590.10">
    <property type="entry name" value="Maltooligosyl trehalose synthase, domain 2"/>
    <property type="match status" value="1"/>
</dbReference>
<proteinExistence type="inferred from homology"/>
<evidence type="ECO:0000256" key="2">
    <source>
        <dbReference type="ARBA" id="ARBA00005684"/>
    </source>
</evidence>
<dbReference type="NCBIfam" id="TIGR02401">
    <property type="entry name" value="trehalose_TreY"/>
    <property type="match status" value="1"/>
</dbReference>
<dbReference type="EMBL" id="CP027792">
    <property type="protein sequence ID" value="AVP57835.1"/>
    <property type="molecule type" value="Genomic_DNA"/>
</dbReference>
<evidence type="ECO:0000256" key="4">
    <source>
        <dbReference type="ARBA" id="ARBA00020295"/>
    </source>
</evidence>
<comment type="similarity">
    <text evidence="2 10">Belongs to the disproportionating enzyme family.</text>
</comment>
<dbReference type="EC" id="2.4.1.25" evidence="3 10"/>
<dbReference type="RefSeq" id="WP_106846388.1">
    <property type="nucleotide sequence ID" value="NZ_CP027792.1"/>
</dbReference>
<keyword evidence="6 10" id="KW-0808">Transferase</keyword>